<evidence type="ECO:0000256" key="1">
    <source>
        <dbReference type="SAM" id="MobiDB-lite"/>
    </source>
</evidence>
<protein>
    <submittedName>
        <fullName evidence="2">Uncharacterized protein</fullName>
    </submittedName>
</protein>
<feature type="compositionally biased region" description="Basic and acidic residues" evidence="1">
    <location>
        <begin position="119"/>
        <end position="129"/>
    </location>
</feature>
<gene>
    <name evidence="2" type="ORF">ZIOFF_048979</name>
</gene>
<dbReference type="EMBL" id="JACMSC010000013">
    <property type="protein sequence ID" value="KAG6493973.1"/>
    <property type="molecule type" value="Genomic_DNA"/>
</dbReference>
<keyword evidence="3" id="KW-1185">Reference proteome</keyword>
<proteinExistence type="predicted"/>
<dbReference type="AlphaFoldDB" id="A0A8J5FRZ6"/>
<reference evidence="2 3" key="1">
    <citation type="submission" date="2020-08" db="EMBL/GenBank/DDBJ databases">
        <title>Plant Genome Project.</title>
        <authorList>
            <person name="Zhang R.-G."/>
        </authorList>
    </citation>
    <scope>NUCLEOTIDE SEQUENCE [LARGE SCALE GENOMIC DNA]</scope>
    <source>
        <tissue evidence="2">Rhizome</tissue>
    </source>
</reference>
<evidence type="ECO:0000313" key="3">
    <source>
        <dbReference type="Proteomes" id="UP000734854"/>
    </source>
</evidence>
<dbReference type="InterPro" id="IPR025322">
    <property type="entry name" value="PADRE_dom"/>
</dbReference>
<organism evidence="2 3">
    <name type="scientific">Zingiber officinale</name>
    <name type="common">Ginger</name>
    <name type="synonym">Amomum zingiber</name>
    <dbReference type="NCBI Taxonomy" id="94328"/>
    <lineage>
        <taxon>Eukaryota</taxon>
        <taxon>Viridiplantae</taxon>
        <taxon>Streptophyta</taxon>
        <taxon>Embryophyta</taxon>
        <taxon>Tracheophyta</taxon>
        <taxon>Spermatophyta</taxon>
        <taxon>Magnoliopsida</taxon>
        <taxon>Liliopsida</taxon>
        <taxon>Zingiberales</taxon>
        <taxon>Zingiberaceae</taxon>
        <taxon>Zingiber</taxon>
    </lineage>
</organism>
<accession>A0A8J5FRZ6</accession>
<comment type="caution">
    <text evidence="2">The sequence shown here is derived from an EMBL/GenBank/DDBJ whole genome shotgun (WGS) entry which is preliminary data.</text>
</comment>
<dbReference type="PANTHER" id="PTHR33052">
    <property type="entry name" value="DUF4228 DOMAIN PROTEIN-RELATED"/>
    <property type="match status" value="1"/>
</dbReference>
<name>A0A8J5FRZ6_ZINOF</name>
<dbReference type="Pfam" id="PF14009">
    <property type="entry name" value="PADRE"/>
    <property type="match status" value="1"/>
</dbReference>
<evidence type="ECO:0000313" key="2">
    <source>
        <dbReference type="EMBL" id="KAG6493973.1"/>
    </source>
</evidence>
<feature type="region of interest" description="Disordered" evidence="1">
    <location>
        <begin position="99"/>
        <end position="150"/>
    </location>
</feature>
<dbReference type="Proteomes" id="UP000734854">
    <property type="component" value="Unassembled WGS sequence"/>
</dbReference>
<sequence>MGNSLRCCLACVLPCGAFDVVRIVHLSGQVEEHSRHVSAGEVLAANPGHILSEPCGSSQGGGAVRRCISIVSPESQLQRGHIYFLIPAAIATLHDHEKKIHTRNHHQQQQQQQQRQRRQHESVKDRQDVSQESPAGENPSHRRRRRTGRVGVWRPHLESICEGL</sequence>
<dbReference type="OrthoDB" id="1856818at2759"/>